<dbReference type="Gene3D" id="3.20.20.140">
    <property type="entry name" value="Metal-dependent hydrolases"/>
    <property type="match status" value="1"/>
</dbReference>
<accession>A0A8J6NVH4</accession>
<dbReference type="SUPFAM" id="SSF89550">
    <property type="entry name" value="PHP domain-like"/>
    <property type="match status" value="1"/>
</dbReference>
<feature type="domain" description="Polymerase/histidinol phosphatase N-terminal" evidence="1">
    <location>
        <begin position="9"/>
        <end position="74"/>
    </location>
</feature>
<dbReference type="Proteomes" id="UP000605201">
    <property type="component" value="Unassembled WGS sequence"/>
</dbReference>
<dbReference type="InterPro" id="IPR004013">
    <property type="entry name" value="PHP_dom"/>
</dbReference>
<reference evidence="2 3" key="1">
    <citation type="submission" date="2020-08" db="EMBL/GenBank/DDBJ databases">
        <title>Bridging the membrane lipid divide: bacteria of the FCB group superphylum have the potential to synthesize archaeal ether lipids.</title>
        <authorList>
            <person name="Villanueva L."/>
            <person name="Von Meijenfeldt F.A.B."/>
            <person name="Westbye A.B."/>
            <person name="Yadav S."/>
            <person name="Hopmans E.C."/>
            <person name="Dutilh B.E."/>
            <person name="Sinninghe Damste J.S."/>
        </authorList>
    </citation>
    <scope>NUCLEOTIDE SEQUENCE [LARGE SCALE GENOMIC DNA]</scope>
    <source>
        <strain evidence="2">NIOZ-UU17</strain>
    </source>
</reference>
<dbReference type="PANTHER" id="PTHR42924:SF3">
    <property type="entry name" value="POLYMERASE_HISTIDINOL PHOSPHATASE N-TERMINAL DOMAIN-CONTAINING PROTEIN"/>
    <property type="match status" value="1"/>
</dbReference>
<name>A0A8J6NVH4_9BACT</name>
<dbReference type="Pfam" id="PF02811">
    <property type="entry name" value="PHP"/>
    <property type="match status" value="1"/>
</dbReference>
<comment type="caution">
    <text evidence="2">The sequence shown here is derived from an EMBL/GenBank/DDBJ whole genome shotgun (WGS) entry which is preliminary data.</text>
</comment>
<evidence type="ECO:0000313" key="3">
    <source>
        <dbReference type="Proteomes" id="UP000605201"/>
    </source>
</evidence>
<dbReference type="InterPro" id="IPR016195">
    <property type="entry name" value="Pol/histidinol_Pase-like"/>
</dbReference>
<dbReference type="AlphaFoldDB" id="A0A8J6NVH4"/>
<dbReference type="InterPro" id="IPR052018">
    <property type="entry name" value="PHP_domain"/>
</dbReference>
<proteinExistence type="predicted"/>
<dbReference type="Gene3D" id="1.10.150.650">
    <property type="match status" value="1"/>
</dbReference>
<dbReference type="SMART" id="SM00481">
    <property type="entry name" value="POLIIIAc"/>
    <property type="match status" value="1"/>
</dbReference>
<dbReference type="EMBL" id="JACNIG010000287">
    <property type="protein sequence ID" value="MBC8433288.1"/>
    <property type="molecule type" value="Genomic_DNA"/>
</dbReference>
<evidence type="ECO:0000313" key="2">
    <source>
        <dbReference type="EMBL" id="MBC8433288.1"/>
    </source>
</evidence>
<sequence length="289" mass="31784">MDCKENLKIDLHIHSTASDGTLSPIEILRLARQLNLGAIAITDHDTMAGVKDALAHGIPPALKFLTGVEISVLPPPAFSYLGSFHVLGYSIDPDNTLLNHTLDELQQARKNRNPRILKILNELGFNITLTQVQKEAGECQLGRPHIAQLMIKKGYVKSINEAFDRYLSQGKPAYVDKYRLDCAKAIEIILSAGGVPVLAHPFLIQTQNAKILEDLVVTLMEMGLKGLEVYYPEQTPEKTAHYTDIAKRHGLLVTGGTDFHGSLKPEIQMGSGRGNLSIPYAIYEKLVGI</sequence>
<dbReference type="InterPro" id="IPR003141">
    <property type="entry name" value="Pol/His_phosphatase_N"/>
</dbReference>
<dbReference type="CDD" id="cd07438">
    <property type="entry name" value="PHP_HisPPase_AMP"/>
    <property type="match status" value="1"/>
</dbReference>
<dbReference type="PANTHER" id="PTHR42924">
    <property type="entry name" value="EXONUCLEASE"/>
    <property type="match status" value="1"/>
</dbReference>
<protein>
    <submittedName>
        <fullName evidence="2">PHP domain-containing protein</fullName>
    </submittedName>
</protein>
<dbReference type="GO" id="GO:0004534">
    <property type="term" value="F:5'-3' RNA exonuclease activity"/>
    <property type="evidence" value="ECO:0007669"/>
    <property type="project" value="TreeGrafter"/>
</dbReference>
<gene>
    <name evidence="2" type="ORF">H8D96_15365</name>
</gene>
<evidence type="ECO:0000259" key="1">
    <source>
        <dbReference type="SMART" id="SM00481"/>
    </source>
</evidence>
<organism evidence="2 3">
    <name type="scientific">Candidatus Desulfatibia vada</name>
    <dbReference type="NCBI Taxonomy" id="2841696"/>
    <lineage>
        <taxon>Bacteria</taxon>
        <taxon>Pseudomonadati</taxon>
        <taxon>Thermodesulfobacteriota</taxon>
        <taxon>Desulfobacteria</taxon>
        <taxon>Desulfobacterales</taxon>
        <taxon>Desulfobacterales incertae sedis</taxon>
        <taxon>Candidatus Desulfatibia</taxon>
    </lineage>
</organism>
<dbReference type="GO" id="GO:0035312">
    <property type="term" value="F:5'-3' DNA exonuclease activity"/>
    <property type="evidence" value="ECO:0007669"/>
    <property type="project" value="TreeGrafter"/>
</dbReference>